<evidence type="ECO:0000256" key="8">
    <source>
        <dbReference type="SAM" id="MobiDB-lite"/>
    </source>
</evidence>
<evidence type="ECO:0000256" key="3">
    <source>
        <dbReference type="ARBA" id="ARBA00022676"/>
    </source>
</evidence>
<evidence type="ECO:0000256" key="1">
    <source>
        <dbReference type="ARBA" id="ARBA00004651"/>
    </source>
</evidence>
<dbReference type="InterPro" id="IPR056785">
    <property type="entry name" value="YkcA/B-like_C"/>
</dbReference>
<feature type="transmembrane region" description="Helical" evidence="9">
    <location>
        <begin position="369"/>
        <end position="387"/>
    </location>
</feature>
<feature type="region of interest" description="Disordered" evidence="8">
    <location>
        <begin position="516"/>
        <end position="542"/>
    </location>
</feature>
<feature type="transmembrane region" description="Helical" evidence="9">
    <location>
        <begin position="448"/>
        <end position="469"/>
    </location>
</feature>
<evidence type="ECO:0000259" key="11">
    <source>
        <dbReference type="Pfam" id="PF24878"/>
    </source>
</evidence>
<keyword evidence="3 12" id="KW-0328">Glycosyltransferase</keyword>
<dbReference type="RefSeq" id="WP_318595458.1">
    <property type="nucleotide sequence ID" value="NZ_JAWSTH010000003.1"/>
</dbReference>
<dbReference type="Pfam" id="PF24878">
    <property type="entry name" value="YkcB_C"/>
    <property type="match status" value="1"/>
</dbReference>
<keyword evidence="13" id="KW-1185">Reference proteome</keyword>
<evidence type="ECO:0000256" key="2">
    <source>
        <dbReference type="ARBA" id="ARBA00022475"/>
    </source>
</evidence>
<feature type="domain" description="Glycosyltransferase RgtA/B/C/D-like" evidence="10">
    <location>
        <begin position="102"/>
        <end position="262"/>
    </location>
</feature>
<dbReference type="Proteomes" id="UP001284601">
    <property type="component" value="Unassembled WGS sequence"/>
</dbReference>
<comment type="subcellular location">
    <subcellularLocation>
        <location evidence="1">Cell membrane</location>
        <topology evidence="1">Multi-pass membrane protein</topology>
    </subcellularLocation>
</comment>
<feature type="transmembrane region" description="Helical" evidence="9">
    <location>
        <begin position="219"/>
        <end position="236"/>
    </location>
</feature>
<evidence type="ECO:0000256" key="4">
    <source>
        <dbReference type="ARBA" id="ARBA00022679"/>
    </source>
</evidence>
<feature type="transmembrane region" description="Helical" evidence="9">
    <location>
        <begin position="248"/>
        <end position="268"/>
    </location>
</feature>
<feature type="domain" description="Putative mannosyltransferase YkcA/B-like C-terminal" evidence="11">
    <location>
        <begin position="591"/>
        <end position="650"/>
    </location>
</feature>
<keyword evidence="7 9" id="KW-0472">Membrane</keyword>
<keyword evidence="2" id="KW-1003">Cell membrane</keyword>
<dbReference type="Pfam" id="PF13231">
    <property type="entry name" value="PMT_2"/>
    <property type="match status" value="1"/>
</dbReference>
<feature type="transmembrane region" description="Helical" evidence="9">
    <location>
        <begin position="393"/>
        <end position="414"/>
    </location>
</feature>
<feature type="transmembrane region" description="Helical" evidence="9">
    <location>
        <begin position="148"/>
        <end position="169"/>
    </location>
</feature>
<keyword evidence="5 9" id="KW-0812">Transmembrane</keyword>
<sequence>MRPNPAKLEHAGAAAGLGGRAAPAGAATDAAAPSKATAFLTALRRRPELLGLLVLAGVLYLWALSRNGWANTYYSAAVRSMSESWHDFLYGSFDSSGLMTVDKPPLALWVQALSVRLFGFNSLAILVPQALMGMASAGLTYDLVRRRFSRAAGFAAGLALVLTPVTVAISRHNNPDALLILCSVAAIWFLVRGLEDGRTKWIVLAGVMVGLGFEAKMGAALLVVPGIALAWLWTSPRGRGLLDSFKQLLLGGIALAAVGLAWPLLVWLTPAADRPWVGGTTDNSIWSLIMDYNGLGRLDGQLGGPGGGTGGPGGGGGGGSVFGGDAGPLRLLGESLGGQVGWLLGVALVGGIGLLVATRLRRSDLRSGWLIAVGGAFATSAIAFSFARGIFHPYYVSALAPFAAALVGATVGLVQEGGTRARIVGAAAVAGGVITTLAVLHATGDMGWLAPVVVLAGGATVVAVALPGVSGRLRNAALAAMLALLLFAPASWAFQTLGHATSSTFPAGGPADVGMGGGPGGGGPGGMGGRGGFGGGQGGPPGMTQGGPQMQLGTPPAGMTGGPGGGGGGMFGGDANLTEALTYVNANGGGTIGVSSQQGAATSIIQSGASVAGIGGFSGRESEVSVDWLANAVESGEIRWVLVSDSGSGGMGNDGRTGSTTAMDAAAQVGSETTVDGLYDLQGTADALRALAS</sequence>
<reference evidence="12 13" key="2">
    <citation type="submission" date="2023-10" db="EMBL/GenBank/DDBJ databases">
        <authorList>
            <person name="Han X.F."/>
        </authorList>
    </citation>
    <scope>NUCLEOTIDE SEQUENCE [LARGE SCALE GENOMIC DNA]</scope>
    <source>
        <strain evidence="12 13">KCTC 39840</strain>
    </source>
</reference>
<dbReference type="GO" id="GO:0016757">
    <property type="term" value="F:glycosyltransferase activity"/>
    <property type="evidence" value="ECO:0007669"/>
    <property type="project" value="UniProtKB-KW"/>
</dbReference>
<accession>A0ABU4HIP8</accession>
<dbReference type="InterPro" id="IPR050297">
    <property type="entry name" value="LipidA_mod_glycosyltrf_83"/>
</dbReference>
<proteinExistence type="predicted"/>
<reference evidence="13" key="1">
    <citation type="submission" date="2023-07" db="EMBL/GenBank/DDBJ databases">
        <title>Conexibacter stalactiti sp. nov., isolated from stalactites in a lava cave and emended description of the genus Conexibacter.</title>
        <authorList>
            <person name="Lee S.D."/>
        </authorList>
    </citation>
    <scope>NUCLEOTIDE SEQUENCE [LARGE SCALE GENOMIC DNA]</scope>
    <source>
        <strain evidence="13">KCTC 39840</strain>
    </source>
</reference>
<evidence type="ECO:0000313" key="13">
    <source>
        <dbReference type="Proteomes" id="UP001284601"/>
    </source>
</evidence>
<name>A0ABU4HIP8_9ACTN</name>
<keyword evidence="6 9" id="KW-1133">Transmembrane helix</keyword>
<gene>
    <name evidence="12" type="ORF">R7226_02525</name>
</gene>
<dbReference type="EMBL" id="JAWSTH010000003">
    <property type="protein sequence ID" value="MDW5593196.1"/>
    <property type="molecule type" value="Genomic_DNA"/>
</dbReference>
<feature type="transmembrane region" description="Helical" evidence="9">
    <location>
        <begin position="106"/>
        <end position="127"/>
    </location>
</feature>
<evidence type="ECO:0000256" key="6">
    <source>
        <dbReference type="ARBA" id="ARBA00022989"/>
    </source>
</evidence>
<evidence type="ECO:0000256" key="5">
    <source>
        <dbReference type="ARBA" id="ARBA00022692"/>
    </source>
</evidence>
<comment type="caution">
    <text evidence="12">The sequence shown here is derived from an EMBL/GenBank/DDBJ whole genome shotgun (WGS) entry which is preliminary data.</text>
</comment>
<evidence type="ECO:0000256" key="9">
    <source>
        <dbReference type="SAM" id="Phobius"/>
    </source>
</evidence>
<feature type="transmembrane region" description="Helical" evidence="9">
    <location>
        <begin position="340"/>
        <end position="357"/>
    </location>
</feature>
<protein>
    <submittedName>
        <fullName evidence="12">Glycosyltransferase family 39 protein</fullName>
        <ecNumber evidence="12">2.4.-.-</ecNumber>
    </submittedName>
</protein>
<evidence type="ECO:0000256" key="7">
    <source>
        <dbReference type="ARBA" id="ARBA00023136"/>
    </source>
</evidence>
<dbReference type="PANTHER" id="PTHR33908:SF3">
    <property type="entry name" value="UNDECAPRENYL PHOSPHATE-ALPHA-4-AMINO-4-DEOXY-L-ARABINOSE ARABINOSYL TRANSFERASE"/>
    <property type="match status" value="1"/>
</dbReference>
<dbReference type="EC" id="2.4.-.-" evidence="12"/>
<keyword evidence="4 12" id="KW-0808">Transferase</keyword>
<dbReference type="PANTHER" id="PTHR33908">
    <property type="entry name" value="MANNOSYLTRANSFERASE YKCB-RELATED"/>
    <property type="match status" value="1"/>
</dbReference>
<feature type="transmembrane region" description="Helical" evidence="9">
    <location>
        <begin position="49"/>
        <end position="65"/>
    </location>
</feature>
<dbReference type="InterPro" id="IPR038731">
    <property type="entry name" value="RgtA/B/C-like"/>
</dbReference>
<organism evidence="12 13">
    <name type="scientific">Conexibacter stalactiti</name>
    <dbReference type="NCBI Taxonomy" id="1940611"/>
    <lineage>
        <taxon>Bacteria</taxon>
        <taxon>Bacillati</taxon>
        <taxon>Actinomycetota</taxon>
        <taxon>Thermoleophilia</taxon>
        <taxon>Solirubrobacterales</taxon>
        <taxon>Conexibacteraceae</taxon>
        <taxon>Conexibacter</taxon>
    </lineage>
</organism>
<evidence type="ECO:0000259" key="10">
    <source>
        <dbReference type="Pfam" id="PF13231"/>
    </source>
</evidence>
<evidence type="ECO:0000313" key="12">
    <source>
        <dbReference type="EMBL" id="MDW5593196.1"/>
    </source>
</evidence>
<feature type="transmembrane region" description="Helical" evidence="9">
    <location>
        <begin position="421"/>
        <end position="442"/>
    </location>
</feature>
<feature type="transmembrane region" description="Helical" evidence="9">
    <location>
        <begin position="476"/>
        <end position="494"/>
    </location>
</feature>